<dbReference type="SUPFAM" id="SSF53300">
    <property type="entry name" value="vWA-like"/>
    <property type="match status" value="1"/>
</dbReference>
<dbReference type="PRINTS" id="PR00453">
    <property type="entry name" value="VWFADOMAIN"/>
</dbReference>
<protein>
    <submittedName>
        <fullName evidence="13">MATN2 protein</fullName>
    </submittedName>
</protein>
<evidence type="ECO:0000256" key="8">
    <source>
        <dbReference type="SAM" id="Phobius"/>
    </source>
</evidence>
<dbReference type="Proteomes" id="UP000838412">
    <property type="component" value="Chromosome 18"/>
</dbReference>
<feature type="domain" description="EGF-like" evidence="10">
    <location>
        <begin position="154"/>
        <end position="190"/>
    </location>
</feature>
<dbReference type="AlphaFoldDB" id="A0A8J9Z9Z4"/>
<dbReference type="SMART" id="SM00181">
    <property type="entry name" value="EGF"/>
    <property type="match status" value="3"/>
</dbReference>
<dbReference type="InterPro" id="IPR000152">
    <property type="entry name" value="EGF-type_Asp/Asn_hydroxyl_site"/>
</dbReference>
<dbReference type="EMBL" id="OV696703">
    <property type="protein sequence ID" value="CAH1250638.1"/>
    <property type="molecule type" value="Genomic_DNA"/>
</dbReference>
<feature type="domain" description="VWFA" evidence="12">
    <location>
        <begin position="407"/>
        <end position="573"/>
    </location>
</feature>
<dbReference type="SMART" id="SM00034">
    <property type="entry name" value="CLECT"/>
    <property type="match status" value="1"/>
</dbReference>
<feature type="signal peptide" evidence="9">
    <location>
        <begin position="1"/>
        <end position="17"/>
    </location>
</feature>
<dbReference type="Gene3D" id="3.40.50.410">
    <property type="entry name" value="von Willebrand factor, type A domain"/>
    <property type="match status" value="1"/>
</dbReference>
<sequence length="671" mass="71513">MTLPMFALLALLSTAAAQQASVCPAGYVNFSGTCLKFSSDRKTFSDARDACQQEGAHLVVIKTAALDNFIVDKMKNQYNYPAETWIGMDDLVTHGQFVWDDGSVLSPGDYTNWSPGQPNVDPERCVEIRPQFSYMWNDHMCSELKYYVCQKDIDVDECQSQPCQNGGQCIDGDNRYDCQCAAGFAGTNCELMNYCAIHQCQNGASCVNRPATNGYVCNCLSGWEGPLCETPSCQNTVSLCGNSPGWPDVSLCSESYVVSACPEFCGRCSCPTDPECKNGGSRGDDPNLFGDDTCDCVCVGSWSGPTCEACSLSCANGGVVDQRTCKCVCADGWDGPTCSDVCADSNVLCGANPGWPTVESCTVEYVQEACHAFCGVCTVADILVETTPVPVIVNPPVPLGSCQAPVDLVFVIDGSGSVGVAEFEKVKTFMKNVVSEFNIGAVKTKVGVIQYSSSVKEEFSLNAHWTNTAVLNAIDNIVYMGGGTQTGTAITYMKDNSQWRPNVAKIAIVVTDGQSGDDVQVPSTQAQNAGITMHAIGVGGNVDQTELNDIASTAQYVTTVADYDALAAQMAQLTASVCDGASNECELPVLQYHTCVQEALSTCYSQTGAREVSRARRSADTPITLRHQAPVVDRRGILAVLTVTVGVVFVAALAFTFKMKQLTLGKANGST</sequence>
<dbReference type="SMART" id="SM00179">
    <property type="entry name" value="EGF_CA"/>
    <property type="match status" value="2"/>
</dbReference>
<dbReference type="SUPFAM" id="SSF56436">
    <property type="entry name" value="C-type lectin-like"/>
    <property type="match status" value="1"/>
</dbReference>
<dbReference type="Pfam" id="PF00059">
    <property type="entry name" value="Lectin_C"/>
    <property type="match status" value="1"/>
</dbReference>
<dbReference type="CDD" id="cd00054">
    <property type="entry name" value="EGF_CA"/>
    <property type="match status" value="2"/>
</dbReference>
<keyword evidence="7" id="KW-0245">EGF-like domain</keyword>
<dbReference type="PROSITE" id="PS50041">
    <property type="entry name" value="C_TYPE_LECTIN_2"/>
    <property type="match status" value="1"/>
</dbReference>
<dbReference type="FunFam" id="3.40.50.410:FF:000004">
    <property type="entry name" value="collagen alpha-6(VI) chain"/>
    <property type="match status" value="1"/>
</dbReference>
<dbReference type="PROSITE" id="PS00615">
    <property type="entry name" value="C_TYPE_LECTIN_1"/>
    <property type="match status" value="1"/>
</dbReference>
<accession>A0A8J9Z9Z4</accession>
<evidence type="ECO:0000313" key="13">
    <source>
        <dbReference type="EMBL" id="CAH1250638.1"/>
    </source>
</evidence>
<dbReference type="InterPro" id="IPR016186">
    <property type="entry name" value="C-type_lectin-like/link_sf"/>
</dbReference>
<evidence type="ECO:0000259" key="11">
    <source>
        <dbReference type="PROSITE" id="PS50041"/>
    </source>
</evidence>
<dbReference type="InterPro" id="IPR001304">
    <property type="entry name" value="C-type_lectin-like"/>
</dbReference>
<evidence type="ECO:0000259" key="10">
    <source>
        <dbReference type="PROSITE" id="PS50026"/>
    </source>
</evidence>
<dbReference type="InterPro" id="IPR018097">
    <property type="entry name" value="EGF_Ca-bd_CS"/>
</dbReference>
<feature type="disulfide bond" evidence="7">
    <location>
        <begin position="219"/>
        <end position="228"/>
    </location>
</feature>
<gene>
    <name evidence="13" type="primary">MATN2</name>
    <name evidence="13" type="ORF">BLAG_LOCUS11295</name>
</gene>
<keyword evidence="2" id="KW-0964">Secreted</keyword>
<feature type="domain" description="C-type lectin" evidence="11">
    <location>
        <begin position="30"/>
        <end position="150"/>
    </location>
</feature>
<dbReference type="PROSITE" id="PS01187">
    <property type="entry name" value="EGF_CA"/>
    <property type="match status" value="1"/>
</dbReference>
<dbReference type="Gene3D" id="3.10.100.10">
    <property type="entry name" value="Mannose-Binding Protein A, subunit A"/>
    <property type="match status" value="1"/>
</dbReference>
<evidence type="ECO:0000259" key="12">
    <source>
        <dbReference type="PROSITE" id="PS50234"/>
    </source>
</evidence>
<dbReference type="InterPro" id="IPR050525">
    <property type="entry name" value="ECM_Assembly_Org"/>
</dbReference>
<dbReference type="SUPFAM" id="SSF57196">
    <property type="entry name" value="EGF/Laminin"/>
    <property type="match status" value="2"/>
</dbReference>
<feature type="chain" id="PRO_5035440247" evidence="9">
    <location>
        <begin position="18"/>
        <end position="671"/>
    </location>
</feature>
<keyword evidence="14" id="KW-1185">Reference proteome</keyword>
<dbReference type="SMART" id="SM00327">
    <property type="entry name" value="VWA"/>
    <property type="match status" value="1"/>
</dbReference>
<dbReference type="CDD" id="cd00037">
    <property type="entry name" value="CLECT"/>
    <property type="match status" value="1"/>
</dbReference>
<comment type="caution">
    <text evidence="7">Lacks conserved residue(s) required for the propagation of feature annotation.</text>
</comment>
<keyword evidence="5 7" id="KW-1015">Disulfide bond</keyword>
<dbReference type="PANTHER" id="PTHR24020">
    <property type="entry name" value="COLLAGEN ALPHA"/>
    <property type="match status" value="1"/>
</dbReference>
<dbReference type="GO" id="GO:0005576">
    <property type="term" value="C:extracellular region"/>
    <property type="evidence" value="ECO:0007669"/>
    <property type="project" value="UniProtKB-SubCell"/>
</dbReference>
<evidence type="ECO:0000256" key="3">
    <source>
        <dbReference type="ARBA" id="ARBA00022729"/>
    </source>
</evidence>
<dbReference type="InterPro" id="IPR000742">
    <property type="entry name" value="EGF"/>
</dbReference>
<evidence type="ECO:0000256" key="1">
    <source>
        <dbReference type="ARBA" id="ARBA00004613"/>
    </source>
</evidence>
<dbReference type="InterPro" id="IPR036465">
    <property type="entry name" value="vWFA_dom_sf"/>
</dbReference>
<dbReference type="Pfam" id="PF00008">
    <property type="entry name" value="EGF"/>
    <property type="match status" value="2"/>
</dbReference>
<dbReference type="InterPro" id="IPR001881">
    <property type="entry name" value="EGF-like_Ca-bd_dom"/>
</dbReference>
<evidence type="ECO:0000256" key="7">
    <source>
        <dbReference type="PROSITE-ProRule" id="PRU00076"/>
    </source>
</evidence>
<dbReference type="InterPro" id="IPR018378">
    <property type="entry name" value="C-type_lectin_CS"/>
</dbReference>
<keyword evidence="3 9" id="KW-0732">Signal</keyword>
<dbReference type="InterPro" id="IPR002035">
    <property type="entry name" value="VWF_A"/>
</dbReference>
<keyword evidence="8" id="KW-1133">Transmembrane helix</keyword>
<evidence type="ECO:0000313" key="14">
    <source>
        <dbReference type="Proteomes" id="UP000838412"/>
    </source>
</evidence>
<evidence type="ECO:0000256" key="2">
    <source>
        <dbReference type="ARBA" id="ARBA00022525"/>
    </source>
</evidence>
<dbReference type="FunFam" id="2.10.25.10:FF:000520">
    <property type="entry name" value="Predicted protein"/>
    <property type="match status" value="1"/>
</dbReference>
<keyword evidence="4" id="KW-0677">Repeat</keyword>
<keyword evidence="6" id="KW-0325">Glycoprotein</keyword>
<dbReference type="PROSITE" id="PS50234">
    <property type="entry name" value="VWFA"/>
    <property type="match status" value="1"/>
</dbReference>
<dbReference type="GO" id="GO:0005509">
    <property type="term" value="F:calcium ion binding"/>
    <property type="evidence" value="ECO:0007669"/>
    <property type="project" value="InterPro"/>
</dbReference>
<feature type="domain" description="EGF-like" evidence="10">
    <location>
        <begin position="191"/>
        <end position="229"/>
    </location>
</feature>
<evidence type="ECO:0000256" key="9">
    <source>
        <dbReference type="SAM" id="SignalP"/>
    </source>
</evidence>
<keyword evidence="8" id="KW-0812">Transmembrane</keyword>
<dbReference type="OrthoDB" id="18894at2759"/>
<keyword evidence="8" id="KW-0472">Membrane</keyword>
<dbReference type="PANTHER" id="PTHR24020:SF87">
    <property type="entry name" value="COLLAGEN ALPHA-1(VI) CHAIN-LIKE"/>
    <property type="match status" value="1"/>
</dbReference>
<dbReference type="Pfam" id="PF00092">
    <property type="entry name" value="VWA"/>
    <property type="match status" value="1"/>
</dbReference>
<evidence type="ECO:0000256" key="4">
    <source>
        <dbReference type="ARBA" id="ARBA00022737"/>
    </source>
</evidence>
<feature type="disulfide bond" evidence="7">
    <location>
        <begin position="200"/>
        <end position="217"/>
    </location>
</feature>
<dbReference type="PRINTS" id="PR00010">
    <property type="entry name" value="EGFBLOOD"/>
</dbReference>
<evidence type="ECO:0000256" key="6">
    <source>
        <dbReference type="ARBA" id="ARBA00023180"/>
    </source>
</evidence>
<dbReference type="PROSITE" id="PS01186">
    <property type="entry name" value="EGF_2"/>
    <property type="match status" value="2"/>
</dbReference>
<proteinExistence type="predicted"/>
<organism evidence="13 14">
    <name type="scientific">Branchiostoma lanceolatum</name>
    <name type="common">Common lancelet</name>
    <name type="synonym">Amphioxus lanceolatum</name>
    <dbReference type="NCBI Taxonomy" id="7740"/>
    <lineage>
        <taxon>Eukaryota</taxon>
        <taxon>Metazoa</taxon>
        <taxon>Chordata</taxon>
        <taxon>Cephalochordata</taxon>
        <taxon>Leptocardii</taxon>
        <taxon>Amphioxiformes</taxon>
        <taxon>Branchiostomatidae</taxon>
        <taxon>Branchiostoma</taxon>
    </lineage>
</organism>
<dbReference type="Gene3D" id="2.10.25.10">
    <property type="entry name" value="Laminin"/>
    <property type="match status" value="2"/>
</dbReference>
<feature type="transmembrane region" description="Helical" evidence="8">
    <location>
        <begin position="636"/>
        <end position="657"/>
    </location>
</feature>
<dbReference type="PROSITE" id="PS00022">
    <property type="entry name" value="EGF_1"/>
    <property type="match status" value="2"/>
</dbReference>
<feature type="disulfide bond" evidence="7">
    <location>
        <begin position="180"/>
        <end position="189"/>
    </location>
</feature>
<comment type="subcellular location">
    <subcellularLocation>
        <location evidence="1">Secreted</location>
    </subcellularLocation>
</comment>
<reference evidence="13" key="1">
    <citation type="submission" date="2022-01" db="EMBL/GenBank/DDBJ databases">
        <authorList>
            <person name="Braso-Vives M."/>
        </authorList>
    </citation>
    <scope>NUCLEOTIDE SEQUENCE</scope>
</reference>
<name>A0A8J9Z9Z4_BRALA</name>
<evidence type="ECO:0000256" key="5">
    <source>
        <dbReference type="ARBA" id="ARBA00023157"/>
    </source>
</evidence>
<dbReference type="PROSITE" id="PS50026">
    <property type="entry name" value="EGF_3"/>
    <property type="match status" value="2"/>
</dbReference>
<dbReference type="PROSITE" id="PS00010">
    <property type="entry name" value="ASX_HYDROXYL"/>
    <property type="match status" value="1"/>
</dbReference>
<dbReference type="InterPro" id="IPR016187">
    <property type="entry name" value="CTDL_fold"/>
</dbReference>